<protein>
    <submittedName>
        <fullName evidence="6">V-type proton ATPase subunit E</fullName>
    </submittedName>
</protein>
<dbReference type="Gene3D" id="6.10.250.1620">
    <property type="match status" value="1"/>
</dbReference>
<dbReference type="GO" id="GO:0033178">
    <property type="term" value="C:proton-transporting two-sector ATPase complex, catalytic domain"/>
    <property type="evidence" value="ECO:0007669"/>
    <property type="project" value="InterPro"/>
</dbReference>
<evidence type="ECO:0000313" key="7">
    <source>
        <dbReference type="Proteomes" id="UP000634136"/>
    </source>
</evidence>
<dbReference type="OrthoDB" id="10263003at2759"/>
<reference evidence="6" key="1">
    <citation type="submission" date="2020-09" db="EMBL/GenBank/DDBJ databases">
        <title>Genome-Enabled Discovery of Anthraquinone Biosynthesis in Senna tora.</title>
        <authorList>
            <person name="Kang S.-H."/>
            <person name="Pandey R.P."/>
            <person name="Lee C.-M."/>
            <person name="Sim J.-S."/>
            <person name="Jeong J.-T."/>
            <person name="Choi B.-S."/>
            <person name="Jung M."/>
            <person name="Ginzburg D."/>
            <person name="Zhao K."/>
            <person name="Won S.Y."/>
            <person name="Oh T.-J."/>
            <person name="Yu Y."/>
            <person name="Kim N.-H."/>
            <person name="Lee O.R."/>
            <person name="Lee T.-H."/>
            <person name="Bashyal P."/>
            <person name="Kim T.-S."/>
            <person name="Lee W.-H."/>
            <person name="Kawkins C."/>
            <person name="Kim C.-K."/>
            <person name="Kim J.S."/>
            <person name="Ahn B.O."/>
            <person name="Rhee S.Y."/>
            <person name="Sohng J.K."/>
        </authorList>
    </citation>
    <scope>NUCLEOTIDE SEQUENCE</scope>
    <source>
        <tissue evidence="6">Leaf</tissue>
    </source>
</reference>
<dbReference type="EMBL" id="JAAIUW010000009">
    <property type="protein sequence ID" value="KAF7815464.1"/>
    <property type="molecule type" value="Genomic_DNA"/>
</dbReference>
<keyword evidence="3" id="KW-0406">Ion transport</keyword>
<dbReference type="GO" id="GO:0046961">
    <property type="term" value="F:proton-transporting ATPase activity, rotational mechanism"/>
    <property type="evidence" value="ECO:0007669"/>
    <property type="project" value="InterPro"/>
</dbReference>
<evidence type="ECO:0000256" key="3">
    <source>
        <dbReference type="ARBA" id="ARBA00023065"/>
    </source>
</evidence>
<comment type="caution">
    <text evidence="6">The sequence shown here is derived from an EMBL/GenBank/DDBJ whole genome shotgun (WGS) entry which is preliminary data.</text>
</comment>
<gene>
    <name evidence="6" type="ORF">G2W53_029433</name>
</gene>
<dbReference type="AlphaFoldDB" id="A0A834WFR2"/>
<dbReference type="PANTHER" id="PTHR45715">
    <property type="entry name" value="ATPASE H+-TRANSPORTING V1 SUBUNIT E1A-RELATED"/>
    <property type="match status" value="1"/>
</dbReference>
<keyword evidence="7" id="KW-1185">Reference proteome</keyword>
<feature type="region of interest" description="Disordered" evidence="4">
    <location>
        <begin position="220"/>
        <end position="252"/>
    </location>
</feature>
<proteinExistence type="inferred from homology"/>
<evidence type="ECO:0000256" key="1">
    <source>
        <dbReference type="ARBA" id="ARBA00005901"/>
    </source>
</evidence>
<feature type="transmembrane region" description="Helical" evidence="5">
    <location>
        <begin position="134"/>
        <end position="164"/>
    </location>
</feature>
<keyword evidence="5" id="KW-0812">Transmembrane</keyword>
<sequence length="252" mass="27945">MNDADVSKKIQQMVRFIRQEAEEKANEIGVSADADVSIHDSDLFVFSFELVGKVVKIIKLIPFKSGDEPHQSPGGQNSLGIHIVHRSSVQTPARLARLLHQLLLLAVVRSQQAMPQNPQHGLLQLPWQRDPPFQFLHLLLLHFHFTCNFFNFGFFLFFFSFFFFGDVLDRFSLRFYAVLLVHAPVLTGPDLAKLAEFDFGFDGHLGDFGVVEFESDAHDPRAARGSHGAVGLEGGGDDGEVRDGDGEGLAGA</sequence>
<evidence type="ECO:0000256" key="2">
    <source>
        <dbReference type="ARBA" id="ARBA00022448"/>
    </source>
</evidence>
<keyword evidence="5" id="KW-1133">Transmembrane helix</keyword>
<evidence type="ECO:0000313" key="6">
    <source>
        <dbReference type="EMBL" id="KAF7815464.1"/>
    </source>
</evidence>
<keyword evidence="5" id="KW-0472">Membrane</keyword>
<keyword evidence="2" id="KW-0813">Transport</keyword>
<evidence type="ECO:0000256" key="5">
    <source>
        <dbReference type="SAM" id="Phobius"/>
    </source>
</evidence>
<evidence type="ECO:0000256" key="4">
    <source>
        <dbReference type="SAM" id="MobiDB-lite"/>
    </source>
</evidence>
<organism evidence="6 7">
    <name type="scientific">Senna tora</name>
    <dbReference type="NCBI Taxonomy" id="362788"/>
    <lineage>
        <taxon>Eukaryota</taxon>
        <taxon>Viridiplantae</taxon>
        <taxon>Streptophyta</taxon>
        <taxon>Embryophyta</taxon>
        <taxon>Tracheophyta</taxon>
        <taxon>Spermatophyta</taxon>
        <taxon>Magnoliopsida</taxon>
        <taxon>eudicotyledons</taxon>
        <taxon>Gunneridae</taxon>
        <taxon>Pentapetalae</taxon>
        <taxon>rosids</taxon>
        <taxon>fabids</taxon>
        <taxon>Fabales</taxon>
        <taxon>Fabaceae</taxon>
        <taxon>Caesalpinioideae</taxon>
        <taxon>Cassia clade</taxon>
        <taxon>Senna</taxon>
    </lineage>
</organism>
<dbReference type="Proteomes" id="UP000634136">
    <property type="component" value="Unassembled WGS sequence"/>
</dbReference>
<name>A0A834WFR2_9FABA</name>
<accession>A0A834WFR2</accession>
<dbReference type="InterPro" id="IPR002842">
    <property type="entry name" value="ATPase_V1_Esu"/>
</dbReference>
<comment type="similarity">
    <text evidence="1">Belongs to the V-ATPase E subunit family.</text>
</comment>